<name>A0A541B0X1_9NOCA</name>
<dbReference type="Pfam" id="PF01381">
    <property type="entry name" value="HTH_3"/>
    <property type="match status" value="1"/>
</dbReference>
<evidence type="ECO:0000313" key="5">
    <source>
        <dbReference type="Proteomes" id="UP000316256"/>
    </source>
</evidence>
<evidence type="ECO:0000259" key="3">
    <source>
        <dbReference type="PROSITE" id="PS50943"/>
    </source>
</evidence>
<feature type="domain" description="HTH cro/C1-type" evidence="3">
    <location>
        <begin position="15"/>
        <end position="69"/>
    </location>
</feature>
<dbReference type="GO" id="GO:0003700">
    <property type="term" value="F:DNA-binding transcription factor activity"/>
    <property type="evidence" value="ECO:0007669"/>
    <property type="project" value="TreeGrafter"/>
</dbReference>
<dbReference type="PANTHER" id="PTHR46797:SF1">
    <property type="entry name" value="METHYLPHOSPHONATE SYNTHASE"/>
    <property type="match status" value="1"/>
</dbReference>
<evidence type="ECO:0000256" key="1">
    <source>
        <dbReference type="ARBA" id="ARBA00023125"/>
    </source>
</evidence>
<dbReference type="Gene3D" id="1.10.260.40">
    <property type="entry name" value="lambda repressor-like DNA-binding domains"/>
    <property type="match status" value="1"/>
</dbReference>
<dbReference type="InterPro" id="IPR001387">
    <property type="entry name" value="Cro/C1-type_HTH"/>
</dbReference>
<sequence length="138" mass="15278">MKDDSARLPTLGEIIRQQRELAAVPMRKFAEMVGISNPYLSQIERNLREPSEQVLEAIAEHLHTSADILSAQSSRADSGQLPDVVAAIRRDGDLTKAQRATLEEMYETFREVTVAKRRRGGTAPSDRAASADSERDAD</sequence>
<feature type="region of interest" description="Disordered" evidence="2">
    <location>
        <begin position="115"/>
        <end position="138"/>
    </location>
</feature>
<gene>
    <name evidence="4" type="ORF">FK531_18875</name>
</gene>
<keyword evidence="5" id="KW-1185">Reference proteome</keyword>
<dbReference type="SMART" id="SM00530">
    <property type="entry name" value="HTH_XRE"/>
    <property type="match status" value="1"/>
</dbReference>
<dbReference type="InterPro" id="IPR050807">
    <property type="entry name" value="TransReg_Diox_bact_type"/>
</dbReference>
<dbReference type="PROSITE" id="PS50943">
    <property type="entry name" value="HTH_CROC1"/>
    <property type="match status" value="1"/>
</dbReference>
<dbReference type="EMBL" id="VIGH01000009">
    <property type="protein sequence ID" value="TQF65948.1"/>
    <property type="molecule type" value="Genomic_DNA"/>
</dbReference>
<dbReference type="SUPFAM" id="SSF47413">
    <property type="entry name" value="lambda repressor-like DNA-binding domains"/>
    <property type="match status" value="1"/>
</dbReference>
<organism evidence="4 5">
    <name type="scientific">Rhodococcus spelaei</name>
    <dbReference type="NCBI Taxonomy" id="2546320"/>
    <lineage>
        <taxon>Bacteria</taxon>
        <taxon>Bacillati</taxon>
        <taxon>Actinomycetota</taxon>
        <taxon>Actinomycetes</taxon>
        <taxon>Mycobacteriales</taxon>
        <taxon>Nocardiaceae</taxon>
        <taxon>Rhodococcus</taxon>
    </lineage>
</organism>
<proteinExistence type="predicted"/>
<dbReference type="GO" id="GO:0003677">
    <property type="term" value="F:DNA binding"/>
    <property type="evidence" value="ECO:0007669"/>
    <property type="project" value="UniProtKB-KW"/>
</dbReference>
<reference evidence="4 5" key="1">
    <citation type="submission" date="2019-06" db="EMBL/GenBank/DDBJ databases">
        <title>Rhodococcus spaelei sp. nov., isolated from a cave.</title>
        <authorList>
            <person name="Lee S.D."/>
        </authorList>
    </citation>
    <scope>NUCLEOTIDE SEQUENCE [LARGE SCALE GENOMIC DNA]</scope>
    <source>
        <strain evidence="4 5">C9-5</strain>
    </source>
</reference>
<evidence type="ECO:0000256" key="2">
    <source>
        <dbReference type="SAM" id="MobiDB-lite"/>
    </source>
</evidence>
<dbReference type="OrthoDB" id="70105at2"/>
<protein>
    <submittedName>
        <fullName evidence="4">Helix-turn-helix transcriptional regulator</fullName>
    </submittedName>
</protein>
<dbReference type="RefSeq" id="WP_142102122.1">
    <property type="nucleotide sequence ID" value="NZ_VIGH01000009.1"/>
</dbReference>
<keyword evidence="1" id="KW-0238">DNA-binding</keyword>
<dbReference type="CDD" id="cd00093">
    <property type="entry name" value="HTH_XRE"/>
    <property type="match status" value="1"/>
</dbReference>
<dbReference type="PANTHER" id="PTHR46797">
    <property type="entry name" value="HTH-TYPE TRANSCRIPTIONAL REGULATOR"/>
    <property type="match status" value="1"/>
</dbReference>
<dbReference type="Proteomes" id="UP000316256">
    <property type="component" value="Unassembled WGS sequence"/>
</dbReference>
<dbReference type="AlphaFoldDB" id="A0A541B0X1"/>
<evidence type="ECO:0000313" key="4">
    <source>
        <dbReference type="EMBL" id="TQF65948.1"/>
    </source>
</evidence>
<comment type="caution">
    <text evidence="4">The sequence shown here is derived from an EMBL/GenBank/DDBJ whole genome shotgun (WGS) entry which is preliminary data.</text>
</comment>
<dbReference type="GO" id="GO:0005829">
    <property type="term" value="C:cytosol"/>
    <property type="evidence" value="ECO:0007669"/>
    <property type="project" value="TreeGrafter"/>
</dbReference>
<dbReference type="InterPro" id="IPR010982">
    <property type="entry name" value="Lambda_DNA-bd_dom_sf"/>
</dbReference>
<accession>A0A541B0X1</accession>